<protein>
    <recommendedName>
        <fullName evidence="4">Extracellular solute-binding protein</fullName>
    </recommendedName>
</protein>
<evidence type="ECO:0000313" key="2">
    <source>
        <dbReference type="EMBL" id="MCI5756274.1"/>
    </source>
</evidence>
<proteinExistence type="predicted"/>
<sequence length="482" mass="53501">MKKTICLLIAAMFLVPVIAGCGKGGGTGTVTTAPGESRDGFYPNVPNVDYKGATFRLMGRSEDANWGELGLFSDGSDSTVLNDAVYDRNCRVEYDCNIKIEQVRVDDALASGGAFYDILLANTLASDYIADICCAGLIDACSLVTKNLFYDLKTVPYIDLEAEWWQQKINRSVSILNRQYFGFNDMMLNDKRDTYLIYFNKNTFSDNGLDYPYRYVYDGTWTNDKMLDLVRTYGGADVNSNGICDPEDKIGYTYLLNDTFFVGAGITGAALDENGYPYMLGCSEKTVTVYDKINELINISPYATYNFGDLETARTCFDDGGLFMNFHMFHMMEVASTYQSDVGIVPCPKYSEEQTEYYSRAGYNGATAVTILSSVPDPERAGIVLEIFAAESKNYISPAFYKKLFTDRYTNDEESKEMLDIVIKSEIIDLDQVFKWGELLVSASAAAARGGSAARVYDRLLPGAKARLEKTVDEYSALESAG</sequence>
<dbReference type="SUPFAM" id="SSF53850">
    <property type="entry name" value="Periplasmic binding protein-like II"/>
    <property type="match status" value="1"/>
</dbReference>
<organism evidence="2 3">
    <name type="scientific">Candidatus Colimorpha enterica</name>
    <dbReference type="NCBI Taxonomy" id="3083063"/>
    <lineage>
        <taxon>Bacteria</taxon>
        <taxon>Pseudomonadati</taxon>
        <taxon>Bacteroidota</taxon>
        <taxon>Bacteroidia</taxon>
        <taxon>Bacteroidales</taxon>
        <taxon>Candidatus Colimorpha</taxon>
    </lineage>
</organism>
<keyword evidence="1" id="KW-0732">Signal</keyword>
<dbReference type="PROSITE" id="PS51257">
    <property type="entry name" value="PROKAR_LIPOPROTEIN"/>
    <property type="match status" value="1"/>
</dbReference>
<feature type="signal peptide" evidence="1">
    <location>
        <begin position="1"/>
        <end position="19"/>
    </location>
</feature>
<feature type="chain" id="PRO_5042170562" description="Extracellular solute-binding protein" evidence="1">
    <location>
        <begin position="20"/>
        <end position="482"/>
    </location>
</feature>
<gene>
    <name evidence="2" type="ORF">MR241_08295</name>
</gene>
<dbReference type="AlphaFoldDB" id="A0AAE3FIR8"/>
<name>A0AAE3FIR8_9BACT</name>
<evidence type="ECO:0000256" key="1">
    <source>
        <dbReference type="SAM" id="SignalP"/>
    </source>
</evidence>
<dbReference type="Proteomes" id="UP001139365">
    <property type="component" value="Unassembled WGS sequence"/>
</dbReference>
<comment type="caution">
    <text evidence="2">The sequence shown here is derived from an EMBL/GenBank/DDBJ whole genome shotgun (WGS) entry which is preliminary data.</text>
</comment>
<evidence type="ECO:0000313" key="3">
    <source>
        <dbReference type="Proteomes" id="UP001139365"/>
    </source>
</evidence>
<evidence type="ECO:0008006" key="4">
    <source>
        <dbReference type="Google" id="ProtNLM"/>
    </source>
</evidence>
<dbReference type="EMBL" id="JALEMU010000132">
    <property type="protein sequence ID" value="MCI5756274.1"/>
    <property type="molecule type" value="Genomic_DNA"/>
</dbReference>
<dbReference type="Gene3D" id="3.40.190.10">
    <property type="entry name" value="Periplasmic binding protein-like II"/>
    <property type="match status" value="1"/>
</dbReference>
<reference evidence="2 3" key="1">
    <citation type="submission" date="2022-03" db="EMBL/GenBank/DDBJ databases">
        <title>Metagenome-assembled genomes from swine fecal metagenomes.</title>
        <authorList>
            <person name="Holman D.B."/>
            <person name="Kommadath A."/>
        </authorList>
    </citation>
    <scope>NUCLEOTIDE SEQUENCE [LARGE SCALE GENOMIC DNA]</scope>
    <source>
        <strain evidence="2">SUG147</strain>
    </source>
</reference>
<accession>A0AAE3FIR8</accession>